<evidence type="ECO:0000256" key="1">
    <source>
        <dbReference type="ARBA" id="ARBA00000073"/>
    </source>
</evidence>
<dbReference type="GO" id="GO:0009982">
    <property type="term" value="F:pseudouridine synthase activity"/>
    <property type="evidence" value="ECO:0007669"/>
    <property type="project" value="InterPro"/>
</dbReference>
<protein>
    <recommendedName>
        <fullName evidence="4">Pseudouridine synthase</fullName>
        <ecNumber evidence="4">5.4.99.-</ecNumber>
    </recommendedName>
</protein>
<dbReference type="InterPro" id="IPR006225">
    <property type="entry name" value="PsdUridine_synth_RluC/D"/>
</dbReference>
<gene>
    <name evidence="6" type="ORF">FC36_GL000506</name>
</gene>
<feature type="active site" evidence="3">
    <location>
        <position position="129"/>
    </location>
</feature>
<dbReference type="GO" id="GO:0140098">
    <property type="term" value="F:catalytic activity, acting on RNA"/>
    <property type="evidence" value="ECO:0007669"/>
    <property type="project" value="UniProtKB-ARBA"/>
</dbReference>
<comment type="caution">
    <text evidence="6">The sequence shown here is derived from an EMBL/GenBank/DDBJ whole genome shotgun (WGS) entry which is preliminary data.</text>
</comment>
<comment type="catalytic activity">
    <reaction evidence="1 4">
        <text>a uridine in RNA = a pseudouridine in RNA</text>
        <dbReference type="Rhea" id="RHEA:48348"/>
        <dbReference type="Rhea" id="RHEA-COMP:12068"/>
        <dbReference type="Rhea" id="RHEA-COMP:12069"/>
        <dbReference type="ChEBI" id="CHEBI:65314"/>
        <dbReference type="ChEBI" id="CHEBI:65315"/>
    </reaction>
</comment>
<dbReference type="PROSITE" id="PS01129">
    <property type="entry name" value="PSI_RLU"/>
    <property type="match status" value="1"/>
</dbReference>
<dbReference type="SUPFAM" id="SSF55120">
    <property type="entry name" value="Pseudouridine synthase"/>
    <property type="match status" value="1"/>
</dbReference>
<dbReference type="Pfam" id="PF00849">
    <property type="entry name" value="PseudoU_synth_2"/>
    <property type="match status" value="1"/>
</dbReference>
<name>A0A0R1TFT3_9LACO</name>
<dbReference type="GO" id="GO:0003723">
    <property type="term" value="F:RNA binding"/>
    <property type="evidence" value="ECO:0007669"/>
    <property type="project" value="InterPro"/>
</dbReference>
<proteinExistence type="inferred from homology"/>
<dbReference type="Gene3D" id="3.30.2350.10">
    <property type="entry name" value="Pseudouridine synthase"/>
    <property type="match status" value="1"/>
</dbReference>
<feature type="domain" description="Pseudouridine synthase RsuA/RluA-like" evidence="5">
    <location>
        <begin position="88"/>
        <end position="234"/>
    </location>
</feature>
<evidence type="ECO:0000313" key="7">
    <source>
        <dbReference type="Proteomes" id="UP000051048"/>
    </source>
</evidence>
<dbReference type="CDD" id="cd02869">
    <property type="entry name" value="PseudoU_synth_RluA_like"/>
    <property type="match status" value="1"/>
</dbReference>
<evidence type="ECO:0000256" key="4">
    <source>
        <dbReference type="RuleBase" id="RU362028"/>
    </source>
</evidence>
<dbReference type="EMBL" id="AZFH01000102">
    <property type="protein sequence ID" value="KRL79470.1"/>
    <property type="molecule type" value="Genomic_DNA"/>
</dbReference>
<dbReference type="GO" id="GO:0000455">
    <property type="term" value="P:enzyme-directed rRNA pseudouridine synthesis"/>
    <property type="evidence" value="ECO:0007669"/>
    <property type="project" value="TreeGrafter"/>
</dbReference>
<dbReference type="RefSeq" id="WP_023859396.1">
    <property type="nucleotide sequence ID" value="NZ_AZFH01000102.1"/>
</dbReference>
<reference evidence="6 7" key="1">
    <citation type="journal article" date="2015" name="Genome Announc.">
        <title>Expanding the biotechnology potential of lactobacilli through comparative genomics of 213 strains and associated genera.</title>
        <authorList>
            <person name="Sun Z."/>
            <person name="Harris H.M."/>
            <person name="McCann A."/>
            <person name="Guo C."/>
            <person name="Argimon S."/>
            <person name="Zhang W."/>
            <person name="Yang X."/>
            <person name="Jeffery I.B."/>
            <person name="Cooney J.C."/>
            <person name="Kagawa T.F."/>
            <person name="Liu W."/>
            <person name="Song Y."/>
            <person name="Salvetti E."/>
            <person name="Wrobel A."/>
            <person name="Rasinkangas P."/>
            <person name="Parkhill J."/>
            <person name="Rea M.C."/>
            <person name="O'Sullivan O."/>
            <person name="Ritari J."/>
            <person name="Douillard F.P."/>
            <person name="Paul Ross R."/>
            <person name="Yang R."/>
            <person name="Briner A.E."/>
            <person name="Felis G.E."/>
            <person name="de Vos W.M."/>
            <person name="Barrangou R."/>
            <person name="Klaenhammer T.R."/>
            <person name="Caufield P.W."/>
            <person name="Cui Y."/>
            <person name="Zhang H."/>
            <person name="O'Toole P.W."/>
        </authorList>
    </citation>
    <scope>NUCLEOTIDE SEQUENCE [LARGE SCALE GENOMIC DNA]</scope>
    <source>
        <strain evidence="6 7">DSM 15833</strain>
    </source>
</reference>
<comment type="similarity">
    <text evidence="2 4">Belongs to the pseudouridine synthase RluA family.</text>
</comment>
<dbReference type="Proteomes" id="UP000051048">
    <property type="component" value="Unassembled WGS sequence"/>
</dbReference>
<evidence type="ECO:0000259" key="5">
    <source>
        <dbReference type="Pfam" id="PF00849"/>
    </source>
</evidence>
<dbReference type="PANTHER" id="PTHR21600:SF87">
    <property type="entry name" value="RNA PSEUDOURIDYLATE SYNTHASE DOMAIN-CONTAINING PROTEIN 1"/>
    <property type="match status" value="1"/>
</dbReference>
<dbReference type="NCBIfam" id="TIGR00005">
    <property type="entry name" value="rluA_subfam"/>
    <property type="match status" value="1"/>
</dbReference>
<dbReference type="InterPro" id="IPR020103">
    <property type="entry name" value="PsdUridine_synth_cat_dom_sf"/>
</dbReference>
<organism evidence="6 7">
    <name type="scientific">Ligilactobacillus equi DSM 15833 = JCM 10991</name>
    <dbReference type="NCBI Taxonomy" id="1423740"/>
    <lineage>
        <taxon>Bacteria</taxon>
        <taxon>Bacillati</taxon>
        <taxon>Bacillota</taxon>
        <taxon>Bacilli</taxon>
        <taxon>Lactobacillales</taxon>
        <taxon>Lactobacillaceae</taxon>
        <taxon>Ligilactobacillus</taxon>
    </lineage>
</organism>
<dbReference type="PATRIC" id="fig|1423740.3.peg.546"/>
<dbReference type="STRING" id="1423740.FC36_GL000506"/>
<dbReference type="PANTHER" id="PTHR21600">
    <property type="entry name" value="MITOCHONDRIAL RNA PSEUDOURIDINE SYNTHASE"/>
    <property type="match status" value="1"/>
</dbReference>
<sequence>MWIIQEKSPADLELKVLLKDQWRLPKRYIYGLSKQQNVLLDGHYHHLKTLVRKGTMVSLKFTGQEFRSLQYYLPDSSQRLEILFENRDLVVINKPAGIKSHPNQAQELGTVMNYLSAQLGQAYMVHRLDQETSGAMLVAKNPVVVPVLNQLIAQGAIKRRYLAIVHGHFTQTQGFFDQPIGLNPQNPNLRAINGLQAQSARSYYRVLDQNTAYSLVYLTLETGRTHQLRVHLQASGHPIVGDPLYGQDQAKHLLLHGLQQKLVLPFSFTTETIVAPPPAYFTTYFPNLNQLNLTELLYQSGHKD</sequence>
<comment type="function">
    <text evidence="4">Responsible for synthesis of pseudouridine from uracil.</text>
</comment>
<dbReference type="InterPro" id="IPR006145">
    <property type="entry name" value="PsdUridine_synth_RsuA/RluA"/>
</dbReference>
<dbReference type="AlphaFoldDB" id="A0A0R1TFT3"/>
<evidence type="ECO:0000313" key="6">
    <source>
        <dbReference type="EMBL" id="KRL79470.1"/>
    </source>
</evidence>
<dbReference type="InterPro" id="IPR006224">
    <property type="entry name" value="PsdUridine_synth_RluA-like_CS"/>
</dbReference>
<evidence type="ECO:0000256" key="3">
    <source>
        <dbReference type="PIRSR" id="PIRSR606225-1"/>
    </source>
</evidence>
<accession>A0A0R1TFT3</accession>
<keyword evidence="4" id="KW-0413">Isomerase</keyword>
<dbReference type="InterPro" id="IPR050188">
    <property type="entry name" value="RluA_PseudoU_synthase"/>
</dbReference>
<evidence type="ECO:0000256" key="2">
    <source>
        <dbReference type="ARBA" id="ARBA00010876"/>
    </source>
</evidence>
<dbReference type="EC" id="5.4.99.-" evidence="4"/>
<dbReference type="OrthoDB" id="9773999at2"/>